<sequence>MFEHLSGYSRFTQSTTCVYLIRSILVQSSVQAGKDISPLQSLSLIGMTPPHQALIGMPSHQAADMNTIPPGISLKYYPTRPLIGTPSHQAGLG</sequence>
<evidence type="ECO:0000313" key="2">
    <source>
        <dbReference type="Proteomes" id="UP000694892"/>
    </source>
</evidence>
<reference evidence="2" key="1">
    <citation type="journal article" date="2016" name="Nature">
        <title>Genome evolution in the allotetraploid frog Xenopus laevis.</title>
        <authorList>
            <person name="Session A.M."/>
            <person name="Uno Y."/>
            <person name="Kwon T."/>
            <person name="Chapman J.A."/>
            <person name="Toyoda A."/>
            <person name="Takahashi S."/>
            <person name="Fukui A."/>
            <person name="Hikosaka A."/>
            <person name="Suzuki A."/>
            <person name="Kondo M."/>
            <person name="van Heeringen S.J."/>
            <person name="Quigley I."/>
            <person name="Heinz S."/>
            <person name="Ogino H."/>
            <person name="Ochi H."/>
            <person name="Hellsten U."/>
            <person name="Lyons J.B."/>
            <person name="Simakov O."/>
            <person name="Putnam N."/>
            <person name="Stites J."/>
            <person name="Kuroki Y."/>
            <person name="Tanaka T."/>
            <person name="Michiue T."/>
            <person name="Watanabe M."/>
            <person name="Bogdanovic O."/>
            <person name="Lister R."/>
            <person name="Georgiou G."/>
            <person name="Paranjpe S.S."/>
            <person name="van Kruijsbergen I."/>
            <person name="Shu S."/>
            <person name="Carlson J."/>
            <person name="Kinoshita T."/>
            <person name="Ohta Y."/>
            <person name="Mawaribuchi S."/>
            <person name="Jenkins J."/>
            <person name="Grimwood J."/>
            <person name="Schmutz J."/>
            <person name="Mitros T."/>
            <person name="Mozaffari S.V."/>
            <person name="Suzuki Y."/>
            <person name="Haramoto Y."/>
            <person name="Yamamoto T.S."/>
            <person name="Takagi C."/>
            <person name="Heald R."/>
            <person name="Miller K."/>
            <person name="Haudenschild C."/>
            <person name="Kitzman J."/>
            <person name="Nakayama T."/>
            <person name="Izutsu Y."/>
            <person name="Robert J."/>
            <person name="Fortriede J."/>
            <person name="Burns K."/>
            <person name="Lotay V."/>
            <person name="Karimi K."/>
            <person name="Yasuoka Y."/>
            <person name="Dichmann D.S."/>
            <person name="Flajnik M.F."/>
            <person name="Houston D.W."/>
            <person name="Shendure J."/>
            <person name="DuPasquier L."/>
            <person name="Vize P.D."/>
            <person name="Zorn A.M."/>
            <person name="Ito M."/>
            <person name="Marcotte E.M."/>
            <person name="Wallingford J.B."/>
            <person name="Ito Y."/>
            <person name="Asashima M."/>
            <person name="Ueno N."/>
            <person name="Matsuda Y."/>
            <person name="Veenstra G.J."/>
            <person name="Fujiyama A."/>
            <person name="Harland R.M."/>
            <person name="Taira M."/>
            <person name="Rokhsar D.S."/>
        </authorList>
    </citation>
    <scope>NUCLEOTIDE SEQUENCE [LARGE SCALE GENOMIC DNA]</scope>
    <source>
        <strain evidence="2">J</strain>
    </source>
</reference>
<gene>
    <name evidence="1" type="ORF">XELAEV_18031409mg</name>
</gene>
<name>A0A974CNB2_XENLA</name>
<dbReference type="EMBL" id="CM004476">
    <property type="protein sequence ID" value="OCT76213.1"/>
    <property type="molecule type" value="Genomic_DNA"/>
</dbReference>
<organism evidence="1 2">
    <name type="scientific">Xenopus laevis</name>
    <name type="common">African clawed frog</name>
    <dbReference type="NCBI Taxonomy" id="8355"/>
    <lineage>
        <taxon>Eukaryota</taxon>
        <taxon>Metazoa</taxon>
        <taxon>Chordata</taxon>
        <taxon>Craniata</taxon>
        <taxon>Vertebrata</taxon>
        <taxon>Euteleostomi</taxon>
        <taxon>Amphibia</taxon>
        <taxon>Batrachia</taxon>
        <taxon>Anura</taxon>
        <taxon>Pipoidea</taxon>
        <taxon>Pipidae</taxon>
        <taxon>Xenopodinae</taxon>
        <taxon>Xenopus</taxon>
        <taxon>Xenopus</taxon>
    </lineage>
</organism>
<dbReference type="Proteomes" id="UP000694892">
    <property type="component" value="Chromosome 6L"/>
</dbReference>
<evidence type="ECO:0000313" key="1">
    <source>
        <dbReference type="EMBL" id="OCT76213.1"/>
    </source>
</evidence>
<accession>A0A974CNB2</accession>
<protein>
    <submittedName>
        <fullName evidence="1">Uncharacterized protein</fullName>
    </submittedName>
</protein>
<dbReference type="AlphaFoldDB" id="A0A974CNB2"/>
<proteinExistence type="predicted"/>